<dbReference type="FunFam" id="3.40.50.300:FF:000997">
    <property type="entry name" value="Multidrug resistance-associated protein 1"/>
    <property type="match status" value="1"/>
</dbReference>
<dbReference type="GO" id="GO:0016887">
    <property type="term" value="F:ATP hydrolysis activity"/>
    <property type="evidence" value="ECO:0007669"/>
    <property type="project" value="InterPro"/>
</dbReference>
<dbReference type="Proteomes" id="UP000015104">
    <property type="component" value="Unassembled WGS sequence"/>
</dbReference>
<dbReference type="EMBL" id="CAEY01001378">
    <property type="status" value="NOT_ANNOTATED_CDS"/>
    <property type="molecule type" value="Genomic_DNA"/>
</dbReference>
<evidence type="ECO:0000256" key="9">
    <source>
        <dbReference type="ARBA" id="ARBA00023136"/>
    </source>
</evidence>
<feature type="transmembrane region" description="Helical" evidence="11">
    <location>
        <begin position="69"/>
        <end position="87"/>
    </location>
</feature>
<keyword evidence="15" id="KW-1185">Reference proteome</keyword>
<dbReference type="Pfam" id="PF00664">
    <property type="entry name" value="ABC_membrane"/>
    <property type="match status" value="2"/>
</dbReference>
<dbReference type="InterPro" id="IPR027417">
    <property type="entry name" value="P-loop_NTPase"/>
</dbReference>
<evidence type="ECO:0000256" key="8">
    <source>
        <dbReference type="ARBA" id="ARBA00022989"/>
    </source>
</evidence>
<evidence type="ECO:0000256" key="3">
    <source>
        <dbReference type="ARBA" id="ARBA00022448"/>
    </source>
</evidence>
<evidence type="ECO:0000259" key="12">
    <source>
        <dbReference type="PROSITE" id="PS50893"/>
    </source>
</evidence>
<dbReference type="GO" id="GO:0140359">
    <property type="term" value="F:ABC-type transporter activity"/>
    <property type="evidence" value="ECO:0007669"/>
    <property type="project" value="InterPro"/>
</dbReference>
<keyword evidence="5" id="KW-0677">Repeat</keyword>
<feature type="transmembrane region" description="Helical" evidence="11">
    <location>
        <begin position="940"/>
        <end position="964"/>
    </location>
</feature>
<evidence type="ECO:0000256" key="2">
    <source>
        <dbReference type="ARBA" id="ARBA00009726"/>
    </source>
</evidence>
<proteinExistence type="inferred from homology"/>
<dbReference type="EnsemblMetazoa" id="tetur04g07860.1">
    <property type="protein sequence ID" value="tetur04g07860.1"/>
    <property type="gene ID" value="tetur04g07860"/>
</dbReference>
<reference evidence="15" key="1">
    <citation type="submission" date="2011-08" db="EMBL/GenBank/DDBJ databases">
        <authorList>
            <person name="Rombauts S."/>
        </authorList>
    </citation>
    <scope>NUCLEOTIDE SEQUENCE</scope>
    <source>
        <strain evidence="15">London</strain>
    </source>
</reference>
<keyword evidence="9 11" id="KW-0472">Membrane</keyword>
<comment type="subcellular location">
    <subcellularLocation>
        <location evidence="1">Vacuole membrane</location>
        <topology evidence="1">Multi-pass membrane protein</topology>
    </subcellularLocation>
</comment>
<feature type="transmembrane region" description="Helical" evidence="11">
    <location>
        <begin position="39"/>
        <end position="57"/>
    </location>
</feature>
<feature type="domain" description="ABC transmembrane type-1" evidence="13">
    <location>
        <begin position="944"/>
        <end position="1225"/>
    </location>
</feature>
<comment type="similarity">
    <text evidence="2">Belongs to the ABC transporter superfamily. ABCC family. Conjugate transporter (TC 3.A.1.208) subfamily.</text>
</comment>
<dbReference type="InterPro" id="IPR011527">
    <property type="entry name" value="ABC1_TM_dom"/>
</dbReference>
<feature type="transmembrane region" description="Helical" evidence="11">
    <location>
        <begin position="326"/>
        <end position="346"/>
    </location>
</feature>
<accession>T1K394</accession>
<sequence length="1501" mass="171520">MRFDSINFVFVCGNSSLWEHDSLWSSSKPGLTQCFKRTILNWLPTIFLWFFCFFEFLRIARVKNKTIKWNRHNFICVILSLAYIFLNDLQFGRILYKSEDSITPVDLHVPLANVASLTLIIFFFYYHRLLGIHTSAVIWIYCFLQTITTFLITCQTWIDTQNNSTFEFIIFNFQFGVILSLLIVISFADGPIINVEYLATNEQVDVQSKHLIPENEVSFLNQLTFWWFNSLVFLGRKRETTIDDLWDLPDDSKTENLHKSFEADVSKAKRGSKTNINLVLILLKKFWGYFVLLSIFQFLIDILSLFSPLFIKLLINFIEKKASVPIWHGFMIAGAMFIVSCIENLINAQDSYLHDTIGEKVFAIICASIFRKSLYLGAKAKKKVSSGKIVNLMTSDSQKFYSTMFSLNTLWSIPVRIICSLLILYSELGYSAFVAIFIVIGTSLANRIISKRYKRLRQEHSKINDKRIESVYEILNSIRIIKFYAWEESFIKKTNKLRKEEMELSRKMTYNDSLFEFVWTFSSSMVSVGTFAIYVLVQGGILTAQKTFVSLSYLSTLKSDLGYFFYEIMSLRKNSESMKRINEFLNLDELDSYVTRYVSEYDISVENADFKWSKKRKNKQNFLEKSQDDSDEDLEDLSDGSDDSSDDLDDSENEEESVSPFYTEPDLKNINIHVKPGSFVAIVGSVGSGKSSLLSAILGEMEKVSGLVNINGKSKIAYVSQQAWIQNATIRDNILFENPFNKTRYEEIISVCALEPDLAYLPKGDKTEIGEKGINLSGGQKQRISLARACYSDADIFIMDDPLSAVDAHVSKHLFNRVLNSESGILRDKTRVLVTNKLDILSNVDYIYVLNNGRTNEAGTYQELVNSRGDFYNLVKQFTFTSDGQKSDECSQVINKEISLVHNEGEITATEHKEVDKDEDTKTGRVKWPVYLEYFRMISFFWIAVIVISKLFSSCSSLISDIWLSKWSIDHLSSDFSPNSVKMRLAVYAGLGIAQGLLAISDSLVIFNGSLNLAIKLHQNLLFGILRAPIAFFDRTSTGTIITLFSGDLQRADSSLLQSTLMFFDSLVNALSYFIVIFVNIPLFIFVFIPICLLYWYIQRIHSSLALQLERIYSSAKSPIYSHFSETLNGLNTIQTYGATDRFIKKFSEKYDRKSVHSIARSISKIWLHMRLNFCSHLITLFVALFVVLKRESLDSGVVGLILTYALNVTRSFSQLVRYPSYIESNAIGFERLLSYSKLESEADWYKGKIEPEDSWPEKGSIKFDRYETRYTPKNEPVLKGITAFIKAKEKIGIVGRTGAGKSTITLSLFRLLEPSSGAIYIDNYNISDLPLHFLRSRLAIIPQDPVLFAGTLRFNLDPFSQNSDNDIWSALSLVYLKDYFTKIGEDLDYNIDKDGANLSVGQKQLLCLARALLKKPKILILDEATAAIDLETDNLIQKTIRSQFKDCTILTIAHRLHTILDSDRVMVLDNGQIVEFDVPKILLDNKESVFYSLAKDDKLI</sequence>
<keyword evidence="4 11" id="KW-0812">Transmembrane</keyword>
<evidence type="ECO:0000313" key="15">
    <source>
        <dbReference type="Proteomes" id="UP000015104"/>
    </source>
</evidence>
<dbReference type="PROSITE" id="PS50929">
    <property type="entry name" value="ABC_TM1F"/>
    <property type="match status" value="2"/>
</dbReference>
<dbReference type="PANTHER" id="PTHR24223">
    <property type="entry name" value="ATP-BINDING CASSETTE SUB-FAMILY C"/>
    <property type="match status" value="1"/>
</dbReference>
<evidence type="ECO:0000256" key="5">
    <source>
        <dbReference type="ARBA" id="ARBA00022737"/>
    </source>
</evidence>
<feature type="transmembrane region" description="Helical" evidence="11">
    <location>
        <begin position="430"/>
        <end position="449"/>
    </location>
</feature>
<feature type="domain" description="ABC transporter" evidence="12">
    <location>
        <begin position="1262"/>
        <end position="1496"/>
    </location>
</feature>
<keyword evidence="7" id="KW-0067">ATP-binding</keyword>
<dbReference type="Gene3D" id="3.40.50.300">
    <property type="entry name" value="P-loop containing nucleotide triphosphate hydrolases"/>
    <property type="match status" value="2"/>
</dbReference>
<dbReference type="KEGG" id="tut:107359864"/>
<dbReference type="SMART" id="SM00382">
    <property type="entry name" value="AAA"/>
    <property type="match status" value="2"/>
</dbReference>
<dbReference type="InterPro" id="IPR036640">
    <property type="entry name" value="ABC1_TM_sf"/>
</dbReference>
<dbReference type="SUPFAM" id="SSF52540">
    <property type="entry name" value="P-loop containing nucleoside triphosphate hydrolases"/>
    <property type="match status" value="2"/>
</dbReference>
<dbReference type="Pfam" id="PF00005">
    <property type="entry name" value="ABC_tran"/>
    <property type="match status" value="2"/>
</dbReference>
<feature type="transmembrane region" description="Helical" evidence="11">
    <location>
        <begin position="170"/>
        <end position="188"/>
    </location>
</feature>
<dbReference type="CDD" id="cd18579">
    <property type="entry name" value="ABC_6TM_ABCC_D1"/>
    <property type="match status" value="1"/>
</dbReference>
<feature type="transmembrane region" description="Helical" evidence="11">
    <location>
        <begin position="514"/>
        <end position="537"/>
    </location>
</feature>
<feature type="transmembrane region" description="Helical" evidence="11">
    <location>
        <begin position="107"/>
        <end position="126"/>
    </location>
</feature>
<feature type="transmembrane region" description="Helical" evidence="11">
    <location>
        <begin position="1071"/>
        <end position="1098"/>
    </location>
</feature>
<evidence type="ECO:0000256" key="10">
    <source>
        <dbReference type="SAM" id="MobiDB-lite"/>
    </source>
</evidence>
<feature type="domain" description="ABC transmembrane type-1" evidence="13">
    <location>
        <begin position="291"/>
        <end position="573"/>
    </location>
</feature>
<dbReference type="PROSITE" id="PS50893">
    <property type="entry name" value="ABC_TRANSPORTER_2"/>
    <property type="match status" value="2"/>
</dbReference>
<dbReference type="FunFam" id="1.20.1560.10:FF:000006">
    <property type="entry name" value="ATP-binding cassette, sub-family C (CFTR/MRP), member 9"/>
    <property type="match status" value="1"/>
</dbReference>
<name>T1K394_TETUR</name>
<feature type="transmembrane region" description="Helical" evidence="11">
    <location>
        <begin position="985"/>
        <end position="1007"/>
    </location>
</feature>
<dbReference type="FunFam" id="3.40.50.300:FF:000074">
    <property type="entry name" value="Multidrug resistance-associated protein 5 isoform 1"/>
    <property type="match status" value="1"/>
</dbReference>
<dbReference type="HOGENOM" id="CLU_000604_27_3_1"/>
<evidence type="ECO:0000256" key="4">
    <source>
        <dbReference type="ARBA" id="ARBA00022692"/>
    </source>
</evidence>
<dbReference type="CDD" id="cd03250">
    <property type="entry name" value="ABCC_MRP_domain1"/>
    <property type="match status" value="1"/>
</dbReference>
<protein>
    <submittedName>
        <fullName evidence="14">Uncharacterized protein</fullName>
    </submittedName>
</protein>
<dbReference type="OrthoDB" id="6412548at2759"/>
<dbReference type="InterPro" id="IPR050173">
    <property type="entry name" value="ABC_transporter_C-like"/>
</dbReference>
<keyword evidence="3" id="KW-0813">Transport</keyword>
<evidence type="ECO:0000256" key="6">
    <source>
        <dbReference type="ARBA" id="ARBA00022741"/>
    </source>
</evidence>
<evidence type="ECO:0000256" key="7">
    <source>
        <dbReference type="ARBA" id="ARBA00022840"/>
    </source>
</evidence>
<dbReference type="SUPFAM" id="SSF90123">
    <property type="entry name" value="ABC transporter transmembrane region"/>
    <property type="match status" value="2"/>
</dbReference>
<dbReference type="FunFam" id="1.20.1560.10:FF:000013">
    <property type="entry name" value="ABC transporter C family member 2"/>
    <property type="match status" value="1"/>
</dbReference>
<gene>
    <name evidence="14" type="primary">107359864</name>
</gene>
<dbReference type="PROSITE" id="PS00211">
    <property type="entry name" value="ABC_TRANSPORTER_1"/>
    <property type="match status" value="1"/>
</dbReference>
<feature type="transmembrane region" description="Helical" evidence="11">
    <location>
        <begin position="1171"/>
        <end position="1189"/>
    </location>
</feature>
<feature type="domain" description="ABC transporter" evidence="12">
    <location>
        <begin position="651"/>
        <end position="877"/>
    </location>
</feature>
<evidence type="ECO:0000256" key="1">
    <source>
        <dbReference type="ARBA" id="ARBA00004128"/>
    </source>
</evidence>
<evidence type="ECO:0000256" key="11">
    <source>
        <dbReference type="SAM" id="Phobius"/>
    </source>
</evidence>
<feature type="transmembrane region" description="Helical" evidence="11">
    <location>
        <begin position="138"/>
        <end position="158"/>
    </location>
</feature>
<dbReference type="InterPro" id="IPR003593">
    <property type="entry name" value="AAA+_ATPase"/>
</dbReference>
<evidence type="ECO:0000259" key="13">
    <source>
        <dbReference type="PROSITE" id="PS50929"/>
    </source>
</evidence>
<dbReference type="Gene3D" id="1.20.1560.10">
    <property type="entry name" value="ABC transporter type 1, transmembrane domain"/>
    <property type="match status" value="2"/>
</dbReference>
<keyword evidence="8 11" id="KW-1133">Transmembrane helix</keyword>
<reference evidence="14" key="2">
    <citation type="submission" date="2015-06" db="UniProtKB">
        <authorList>
            <consortium name="EnsemblMetazoa"/>
        </authorList>
    </citation>
    <scope>IDENTIFICATION</scope>
</reference>
<dbReference type="InterPro" id="IPR044746">
    <property type="entry name" value="ABCC_6TM_D1"/>
</dbReference>
<feature type="transmembrane region" description="Helical" evidence="11">
    <location>
        <begin position="286"/>
        <end position="306"/>
    </location>
</feature>
<keyword evidence="6" id="KW-0547">Nucleotide-binding</keyword>
<dbReference type="CDD" id="cd03244">
    <property type="entry name" value="ABCC_MRP_domain2"/>
    <property type="match status" value="1"/>
</dbReference>
<dbReference type="InterPro" id="IPR003439">
    <property type="entry name" value="ABC_transporter-like_ATP-bd"/>
</dbReference>
<dbReference type="InterPro" id="IPR017871">
    <property type="entry name" value="ABC_transporter-like_CS"/>
</dbReference>
<dbReference type="GO" id="GO:0005774">
    <property type="term" value="C:vacuolar membrane"/>
    <property type="evidence" value="ECO:0007669"/>
    <property type="project" value="UniProtKB-SubCell"/>
</dbReference>
<dbReference type="PANTHER" id="PTHR24223:SF443">
    <property type="entry name" value="MULTIDRUG-RESISTANCE LIKE PROTEIN 1, ISOFORM I"/>
    <property type="match status" value="1"/>
</dbReference>
<feature type="compositionally biased region" description="Acidic residues" evidence="10">
    <location>
        <begin position="629"/>
        <end position="657"/>
    </location>
</feature>
<dbReference type="eggNOG" id="KOG0054">
    <property type="taxonomic scope" value="Eukaryota"/>
</dbReference>
<dbReference type="GO" id="GO:0005524">
    <property type="term" value="F:ATP binding"/>
    <property type="evidence" value="ECO:0007669"/>
    <property type="project" value="UniProtKB-KW"/>
</dbReference>
<organism evidence="14 15">
    <name type="scientific">Tetranychus urticae</name>
    <name type="common">Two-spotted spider mite</name>
    <dbReference type="NCBI Taxonomy" id="32264"/>
    <lineage>
        <taxon>Eukaryota</taxon>
        <taxon>Metazoa</taxon>
        <taxon>Ecdysozoa</taxon>
        <taxon>Arthropoda</taxon>
        <taxon>Chelicerata</taxon>
        <taxon>Arachnida</taxon>
        <taxon>Acari</taxon>
        <taxon>Acariformes</taxon>
        <taxon>Trombidiformes</taxon>
        <taxon>Prostigmata</taxon>
        <taxon>Eleutherengona</taxon>
        <taxon>Raphignathae</taxon>
        <taxon>Tetranychoidea</taxon>
        <taxon>Tetranychidae</taxon>
        <taxon>Tetranychus</taxon>
    </lineage>
</organism>
<evidence type="ECO:0000313" key="14">
    <source>
        <dbReference type="EnsemblMetazoa" id="tetur04g07860.1"/>
    </source>
</evidence>
<feature type="transmembrane region" description="Helical" evidence="11">
    <location>
        <begin position="405"/>
        <end position="424"/>
    </location>
</feature>
<feature type="region of interest" description="Disordered" evidence="10">
    <location>
        <begin position="621"/>
        <end position="660"/>
    </location>
</feature>